<accession>A0A0C3E8M4</accession>
<feature type="signal peptide" evidence="1">
    <location>
        <begin position="1"/>
        <end position="21"/>
    </location>
</feature>
<name>A0A0C3E8M4_9AGAM</name>
<feature type="domain" description="Cyanovirin-N" evidence="2">
    <location>
        <begin position="26"/>
        <end position="118"/>
    </location>
</feature>
<evidence type="ECO:0000256" key="1">
    <source>
        <dbReference type="SAM" id="SignalP"/>
    </source>
</evidence>
<dbReference type="Proteomes" id="UP000053989">
    <property type="component" value="Unassembled WGS sequence"/>
</dbReference>
<dbReference type="SMART" id="SM01111">
    <property type="entry name" value="CVNH"/>
    <property type="match status" value="1"/>
</dbReference>
<evidence type="ECO:0000313" key="4">
    <source>
        <dbReference type="Proteomes" id="UP000053989"/>
    </source>
</evidence>
<organism evidence="3 4">
    <name type="scientific">Scleroderma citrinum Foug A</name>
    <dbReference type="NCBI Taxonomy" id="1036808"/>
    <lineage>
        <taxon>Eukaryota</taxon>
        <taxon>Fungi</taxon>
        <taxon>Dikarya</taxon>
        <taxon>Basidiomycota</taxon>
        <taxon>Agaricomycotina</taxon>
        <taxon>Agaricomycetes</taxon>
        <taxon>Agaricomycetidae</taxon>
        <taxon>Boletales</taxon>
        <taxon>Sclerodermatineae</taxon>
        <taxon>Sclerodermataceae</taxon>
        <taxon>Scleroderma</taxon>
    </lineage>
</organism>
<dbReference type="InParanoid" id="A0A0C3E8M4"/>
<protein>
    <recommendedName>
        <fullName evidence="2">Cyanovirin-N domain-containing protein</fullName>
    </recommendedName>
</protein>
<dbReference type="HOGENOM" id="CLU_144945_1_2_1"/>
<feature type="chain" id="PRO_5002163814" description="Cyanovirin-N domain-containing protein" evidence="1">
    <location>
        <begin position="22"/>
        <end position="134"/>
    </location>
</feature>
<dbReference type="EMBL" id="KN822026">
    <property type="protein sequence ID" value="KIM64739.1"/>
    <property type="molecule type" value="Genomic_DNA"/>
</dbReference>
<gene>
    <name evidence="3" type="ORF">SCLCIDRAFT_114367</name>
</gene>
<sequence>MQFFALSAALILAALSTRGSAESLSDWSFSCRDYYLSNPVLYASCKKENGQYDNTNLNLDKCVTNNNGVLYCGTNGDYSPTCSGCYLSGTALVCDCKDKSQVERSTSVDLSTFNTAKRGDKDKLIIANRSVPDK</sequence>
<evidence type="ECO:0000259" key="2">
    <source>
        <dbReference type="SMART" id="SM01111"/>
    </source>
</evidence>
<proteinExistence type="predicted"/>
<keyword evidence="1" id="KW-0732">Signal</keyword>
<dbReference type="Pfam" id="PF08881">
    <property type="entry name" value="CVNH"/>
    <property type="match status" value="1"/>
</dbReference>
<dbReference type="STRING" id="1036808.A0A0C3E8M4"/>
<dbReference type="Gene3D" id="2.30.60.10">
    <property type="entry name" value="Cyanovirin-N"/>
    <property type="match status" value="1"/>
</dbReference>
<reference evidence="4" key="2">
    <citation type="submission" date="2015-01" db="EMBL/GenBank/DDBJ databases">
        <title>Evolutionary Origins and Diversification of the Mycorrhizal Mutualists.</title>
        <authorList>
            <consortium name="DOE Joint Genome Institute"/>
            <consortium name="Mycorrhizal Genomics Consortium"/>
            <person name="Kohler A."/>
            <person name="Kuo A."/>
            <person name="Nagy L.G."/>
            <person name="Floudas D."/>
            <person name="Copeland A."/>
            <person name="Barry K.W."/>
            <person name="Cichocki N."/>
            <person name="Veneault-Fourrey C."/>
            <person name="LaButti K."/>
            <person name="Lindquist E.A."/>
            <person name="Lipzen A."/>
            <person name="Lundell T."/>
            <person name="Morin E."/>
            <person name="Murat C."/>
            <person name="Riley R."/>
            <person name="Ohm R."/>
            <person name="Sun H."/>
            <person name="Tunlid A."/>
            <person name="Henrissat B."/>
            <person name="Grigoriev I.V."/>
            <person name="Hibbett D.S."/>
            <person name="Martin F."/>
        </authorList>
    </citation>
    <scope>NUCLEOTIDE SEQUENCE [LARGE SCALE GENOMIC DNA]</scope>
    <source>
        <strain evidence="4">Foug A</strain>
    </source>
</reference>
<keyword evidence="4" id="KW-1185">Reference proteome</keyword>
<dbReference type="AlphaFoldDB" id="A0A0C3E8M4"/>
<dbReference type="InterPro" id="IPR036673">
    <property type="entry name" value="Cyanovirin-N_sf"/>
</dbReference>
<evidence type="ECO:0000313" key="3">
    <source>
        <dbReference type="EMBL" id="KIM64739.1"/>
    </source>
</evidence>
<dbReference type="SUPFAM" id="SSF51322">
    <property type="entry name" value="Cyanovirin-N"/>
    <property type="match status" value="1"/>
</dbReference>
<dbReference type="OrthoDB" id="5239998at2759"/>
<reference evidence="3 4" key="1">
    <citation type="submission" date="2014-04" db="EMBL/GenBank/DDBJ databases">
        <authorList>
            <consortium name="DOE Joint Genome Institute"/>
            <person name="Kuo A."/>
            <person name="Kohler A."/>
            <person name="Nagy L.G."/>
            <person name="Floudas D."/>
            <person name="Copeland A."/>
            <person name="Barry K.W."/>
            <person name="Cichocki N."/>
            <person name="Veneault-Fourrey C."/>
            <person name="LaButti K."/>
            <person name="Lindquist E.A."/>
            <person name="Lipzen A."/>
            <person name="Lundell T."/>
            <person name="Morin E."/>
            <person name="Murat C."/>
            <person name="Sun H."/>
            <person name="Tunlid A."/>
            <person name="Henrissat B."/>
            <person name="Grigoriev I.V."/>
            <person name="Hibbett D.S."/>
            <person name="Martin F."/>
            <person name="Nordberg H.P."/>
            <person name="Cantor M.N."/>
            <person name="Hua S.X."/>
        </authorList>
    </citation>
    <scope>NUCLEOTIDE SEQUENCE [LARGE SCALE GENOMIC DNA]</scope>
    <source>
        <strain evidence="3 4">Foug A</strain>
    </source>
</reference>
<dbReference type="InterPro" id="IPR011058">
    <property type="entry name" value="Cyanovirin-N"/>
</dbReference>